<comment type="caution">
    <text evidence="2">The sequence shown here is derived from an EMBL/GenBank/DDBJ whole genome shotgun (WGS) entry which is preliminary data.</text>
</comment>
<keyword evidence="3" id="KW-1185">Reference proteome</keyword>
<evidence type="ECO:0000256" key="1">
    <source>
        <dbReference type="SAM" id="MobiDB-lite"/>
    </source>
</evidence>
<evidence type="ECO:0000313" key="3">
    <source>
        <dbReference type="Proteomes" id="UP001341840"/>
    </source>
</evidence>
<feature type="compositionally biased region" description="Basic and acidic residues" evidence="1">
    <location>
        <begin position="133"/>
        <end position="161"/>
    </location>
</feature>
<name>A0ABU6WCB5_9FABA</name>
<gene>
    <name evidence="2" type="ORF">PIB30_022837</name>
</gene>
<dbReference type="EMBL" id="JASCZI010181321">
    <property type="protein sequence ID" value="MED6181808.1"/>
    <property type="molecule type" value="Genomic_DNA"/>
</dbReference>
<evidence type="ECO:0000313" key="2">
    <source>
        <dbReference type="EMBL" id="MED6181808.1"/>
    </source>
</evidence>
<proteinExistence type="predicted"/>
<feature type="region of interest" description="Disordered" evidence="1">
    <location>
        <begin position="125"/>
        <end position="175"/>
    </location>
</feature>
<accession>A0ABU6WCB5</accession>
<reference evidence="2 3" key="1">
    <citation type="journal article" date="2023" name="Plants (Basel)">
        <title>Bridging the Gap: Combining Genomics and Transcriptomics Approaches to Understand Stylosanthes scabra, an Orphan Legume from the Brazilian Caatinga.</title>
        <authorList>
            <person name="Ferreira-Neto J.R.C."/>
            <person name="da Silva M.D."/>
            <person name="Binneck E."/>
            <person name="de Melo N.F."/>
            <person name="da Silva R.H."/>
            <person name="de Melo A.L.T.M."/>
            <person name="Pandolfi V."/>
            <person name="Bustamante F.O."/>
            <person name="Brasileiro-Vidal A.C."/>
            <person name="Benko-Iseppon A.M."/>
        </authorList>
    </citation>
    <scope>NUCLEOTIDE SEQUENCE [LARGE SCALE GENOMIC DNA]</scope>
    <source>
        <tissue evidence="2">Leaves</tissue>
    </source>
</reference>
<protein>
    <submittedName>
        <fullName evidence="2">Uncharacterized protein</fullName>
    </submittedName>
</protein>
<organism evidence="2 3">
    <name type="scientific">Stylosanthes scabra</name>
    <dbReference type="NCBI Taxonomy" id="79078"/>
    <lineage>
        <taxon>Eukaryota</taxon>
        <taxon>Viridiplantae</taxon>
        <taxon>Streptophyta</taxon>
        <taxon>Embryophyta</taxon>
        <taxon>Tracheophyta</taxon>
        <taxon>Spermatophyta</taxon>
        <taxon>Magnoliopsida</taxon>
        <taxon>eudicotyledons</taxon>
        <taxon>Gunneridae</taxon>
        <taxon>Pentapetalae</taxon>
        <taxon>rosids</taxon>
        <taxon>fabids</taxon>
        <taxon>Fabales</taxon>
        <taxon>Fabaceae</taxon>
        <taxon>Papilionoideae</taxon>
        <taxon>50 kb inversion clade</taxon>
        <taxon>dalbergioids sensu lato</taxon>
        <taxon>Dalbergieae</taxon>
        <taxon>Pterocarpus clade</taxon>
        <taxon>Stylosanthes</taxon>
    </lineage>
</organism>
<dbReference type="Proteomes" id="UP001341840">
    <property type="component" value="Unassembled WGS sequence"/>
</dbReference>
<sequence>MTIDKVPWDAIIQGFVSRTLLGASRRIGLECLLMKLAAKHRIHPEETEVMVDPSAKVKVIPREVKFKNTHAESSKVRHKRSTSDGLFSNPIALLWKEITSMEARLMNRLKSNGCRHKRRCDRTMKMLAGENLGPKELDTSKEEIDGLDDKESGERKQDQQKMKKKRKMTPSTYNT</sequence>